<keyword evidence="8" id="KW-0812">Transmembrane</keyword>
<feature type="transmembrane region" description="Helical" evidence="8">
    <location>
        <begin position="20"/>
        <end position="39"/>
    </location>
</feature>
<dbReference type="Proteomes" id="UP000000692">
    <property type="component" value="Chromosome"/>
</dbReference>
<dbReference type="GO" id="GO:0006310">
    <property type="term" value="P:DNA recombination"/>
    <property type="evidence" value="ECO:0007669"/>
    <property type="project" value="UniProtKB-KW"/>
</dbReference>
<evidence type="ECO:0000256" key="5">
    <source>
        <dbReference type="ARBA" id="ARBA00023172"/>
    </source>
</evidence>
<dbReference type="Pfam" id="PF02646">
    <property type="entry name" value="RmuC"/>
    <property type="match status" value="1"/>
</dbReference>
<dbReference type="AlphaFoldDB" id="F9Y9B6"/>
<proteinExistence type="inferred from homology"/>
<keyword evidence="10" id="KW-1185">Reference proteome</keyword>
<dbReference type="HOGENOM" id="CLU_024057_0_0_5"/>
<feature type="coiled-coil region" evidence="6">
    <location>
        <begin position="230"/>
        <end position="264"/>
    </location>
</feature>
<evidence type="ECO:0000256" key="4">
    <source>
        <dbReference type="ARBA" id="ARBA00023054"/>
    </source>
</evidence>
<dbReference type="eggNOG" id="COG1322">
    <property type="taxonomic scope" value="Bacteria"/>
</dbReference>
<evidence type="ECO:0000313" key="9">
    <source>
        <dbReference type="EMBL" id="AEM40098.1"/>
    </source>
</evidence>
<name>F9Y9B6_KETVW</name>
<organism evidence="9 10">
    <name type="scientific">Ketogulonicigenium vulgare (strain WSH-001)</name>
    <dbReference type="NCBI Taxonomy" id="759362"/>
    <lineage>
        <taxon>Bacteria</taxon>
        <taxon>Pseudomonadati</taxon>
        <taxon>Pseudomonadota</taxon>
        <taxon>Alphaproteobacteria</taxon>
        <taxon>Rhodobacterales</taxon>
        <taxon>Roseobacteraceae</taxon>
        <taxon>Ketogulonicigenium</taxon>
    </lineage>
</organism>
<keyword evidence="8" id="KW-0472">Membrane</keyword>
<gene>
    <name evidence="9" type="ordered locus">KVU_0260</name>
</gene>
<dbReference type="InterPro" id="IPR003798">
    <property type="entry name" value="DNA_recombination_RmuC"/>
</dbReference>
<feature type="compositionally biased region" description="Acidic residues" evidence="7">
    <location>
        <begin position="507"/>
        <end position="516"/>
    </location>
</feature>
<feature type="region of interest" description="Disordered" evidence="7">
    <location>
        <begin position="504"/>
        <end position="523"/>
    </location>
</feature>
<dbReference type="RefSeq" id="WP_013383523.1">
    <property type="nucleotide sequence ID" value="NC_017384.1"/>
</dbReference>
<evidence type="ECO:0000256" key="6">
    <source>
        <dbReference type="SAM" id="Coils"/>
    </source>
</evidence>
<keyword evidence="8" id="KW-1133">Transmembrane helix</keyword>
<evidence type="ECO:0000313" key="10">
    <source>
        <dbReference type="Proteomes" id="UP000000692"/>
    </source>
</evidence>
<dbReference type="PANTHER" id="PTHR30563:SF0">
    <property type="entry name" value="DNA RECOMBINATION PROTEIN RMUC"/>
    <property type="match status" value="1"/>
</dbReference>
<accession>F9Y9B6</accession>
<evidence type="ECO:0000256" key="3">
    <source>
        <dbReference type="ARBA" id="ARBA00021840"/>
    </source>
</evidence>
<protein>
    <recommendedName>
        <fullName evidence="3">DNA recombination protein RmuC homolog</fullName>
    </recommendedName>
</protein>
<evidence type="ECO:0000256" key="1">
    <source>
        <dbReference type="ARBA" id="ARBA00003416"/>
    </source>
</evidence>
<feature type="coiled-coil region" evidence="6">
    <location>
        <begin position="55"/>
        <end position="159"/>
    </location>
</feature>
<dbReference type="PATRIC" id="fig|759362.5.peg.270"/>
<comment type="similarity">
    <text evidence="2">Belongs to the RmuC family.</text>
</comment>
<dbReference type="PANTHER" id="PTHR30563">
    <property type="entry name" value="DNA RECOMBINATION PROTEIN RMUC"/>
    <property type="match status" value="1"/>
</dbReference>
<dbReference type="EMBL" id="CP002018">
    <property type="protein sequence ID" value="AEM40098.1"/>
    <property type="molecule type" value="Genomic_DNA"/>
</dbReference>
<keyword evidence="4 6" id="KW-0175">Coiled coil</keyword>
<dbReference type="KEGG" id="kvl:KVU_0260"/>
<dbReference type="OrthoDB" id="370725at2"/>
<reference evidence="9 10" key="1">
    <citation type="journal article" date="2011" name="J. Bacteriol.">
        <title>Complete genome sequence of the industrial strain Ketogulonicigenium vulgare WSH-001.</title>
        <authorList>
            <person name="Liu L."/>
            <person name="Li Y."/>
            <person name="Zhang J."/>
            <person name="Zhou Z."/>
            <person name="Liu J."/>
            <person name="Li X."/>
            <person name="Zhou J."/>
            <person name="Du G."/>
            <person name="Wang L."/>
            <person name="Chen J."/>
        </authorList>
    </citation>
    <scope>NUCLEOTIDE SEQUENCE [LARGE SCALE GENOMIC DNA]</scope>
    <source>
        <strain evidence="9 10">WSH-001</strain>
    </source>
</reference>
<evidence type="ECO:0000256" key="7">
    <source>
        <dbReference type="SAM" id="MobiDB-lite"/>
    </source>
</evidence>
<keyword evidence="5" id="KW-0233">DNA recombination</keyword>
<comment type="function">
    <text evidence="1">Involved in DNA recombination.</text>
</comment>
<sequence>MENEFLQSFALWTAANPALVMVLLLVGVAAIGITLALLARGGQHRLAAQRSAQDLRDATARFERAEALLNERRIEADRAAQLQQDLRDRIEQAQSESRGLAQRVSGLETRRIADSELLDARGAAVQRFSDQVDALRERLEEEQHSHQGLRSRISALETELDAEKRGAEEKIALLGQVRTDMQERFRLLADEALRTQGEAFSKANVERLEATLTPLKEHVGHFEKELREVHQETVKDRARLKAEIEQLTKRSEQISQEAVQLTRALKGDRQKQGAWGEMILESILERSGLRAGEEYVTQAHRTGTDGERLRPDVVVKIPGGKSLVIDSKVSLNDYASSVNTLDEAEAEIFRRRHLTAIRNHINGLSSKGYQQAEGMSVDYVIMFVPIEGALSEALRVDGKLTEYALERHITIATPTTLMMALRTVSQVWAVERRNQNADEIARRAGLLYDKVANFVASMEKVGKNITGAHDAYEAAIGQLSRGRGNVLSQVETLKTMGAKATKSIGLDYDDSADEPALEPPKDL</sequence>
<evidence type="ECO:0000256" key="8">
    <source>
        <dbReference type="SAM" id="Phobius"/>
    </source>
</evidence>
<evidence type="ECO:0000256" key="2">
    <source>
        <dbReference type="ARBA" id="ARBA00009840"/>
    </source>
</evidence>